<dbReference type="InterPro" id="IPR013783">
    <property type="entry name" value="Ig-like_fold"/>
</dbReference>
<dbReference type="AlphaFoldDB" id="A0AA94KNW3"/>
<feature type="domain" description="EcpB C-terminal" evidence="4">
    <location>
        <begin position="150"/>
        <end position="221"/>
    </location>
</feature>
<reference evidence="6 8" key="1">
    <citation type="submission" date="2016-10" db="EMBL/GenBank/DDBJ databases">
        <authorList>
            <person name="Varghese N."/>
            <person name="Submissions S."/>
        </authorList>
    </citation>
    <scope>NUCLEOTIDE SEQUENCE [LARGE SCALE GENOMIC DNA]</scope>
    <source>
        <strain evidence="6 8">CGMCC 1.7012</strain>
    </source>
</reference>
<evidence type="ECO:0000256" key="3">
    <source>
        <dbReference type="SAM" id="SignalP"/>
    </source>
</evidence>
<sequence length="222" mass="25078">MKKTILATLLFVSGAMPVYALDVGDISSFMYSDATILNKTIKNPTTTGRLVNIRVERISSPQSDGKTIPMESKDELLLSPGSLLLPAESNEMIRFYYNGPQDDIERYYRIIWFDQALSNASKNNATRYAVATASARISTILVVAPRKVKYDYQYSKGEIKNTGNATLRLIAYGPCKKISEKKECKENYYLMPGKTRSFTQVDIENQKARLAFWQADNFIPVK</sequence>
<dbReference type="InterPro" id="IPR040695">
    <property type="entry name" value="EcpB_C"/>
</dbReference>
<dbReference type="EMBL" id="FOKO01000001">
    <property type="protein sequence ID" value="SFB83052.1"/>
    <property type="molecule type" value="Genomic_DNA"/>
</dbReference>
<keyword evidence="1 3" id="KW-0732">Signal</keyword>
<name>A0AA94KNW3_9ENTR</name>
<evidence type="ECO:0000313" key="5">
    <source>
        <dbReference type="EMBL" id="ANI83579.1"/>
    </source>
</evidence>
<dbReference type="Proteomes" id="UP000078227">
    <property type="component" value="Chromosome"/>
</dbReference>
<proteinExistence type="predicted"/>
<dbReference type="Pfam" id="PF18649">
    <property type="entry name" value="EcpB_C"/>
    <property type="match status" value="1"/>
</dbReference>
<protein>
    <recommendedName>
        <fullName evidence="4">EcpB C-terminal domain-containing protein</fullName>
    </recommendedName>
</protein>
<evidence type="ECO:0000313" key="6">
    <source>
        <dbReference type="EMBL" id="SFB83052.1"/>
    </source>
</evidence>
<evidence type="ECO:0000256" key="1">
    <source>
        <dbReference type="ARBA" id="ARBA00022729"/>
    </source>
</evidence>
<accession>A0AA94KNW3</accession>
<feature type="chain" id="PRO_5041730258" description="EcpB C-terminal domain-containing protein" evidence="3">
    <location>
        <begin position="21"/>
        <end position="222"/>
    </location>
</feature>
<organism evidence="6 8">
    <name type="scientific">Kosakonia oryzae</name>
    <dbReference type="NCBI Taxonomy" id="497725"/>
    <lineage>
        <taxon>Bacteria</taxon>
        <taxon>Pseudomonadati</taxon>
        <taxon>Pseudomonadota</taxon>
        <taxon>Gammaproteobacteria</taxon>
        <taxon>Enterobacterales</taxon>
        <taxon>Enterobacteriaceae</taxon>
        <taxon>Kosakonia</taxon>
    </lineage>
</organism>
<reference evidence="5 7" key="2">
    <citation type="submission" date="2021-03" db="EMBL/GenBank/DDBJ databases">
        <authorList>
            <person name="Li Y."/>
            <person name="Li S."/>
            <person name="Chen M."/>
            <person name="Peng G."/>
            <person name="Tan Z."/>
            <person name="An Q."/>
        </authorList>
    </citation>
    <scope>NUCLEOTIDE SEQUENCE [LARGE SCALE GENOMIC DNA]</scope>
    <source>
        <strain evidence="5 7">Ola 51</strain>
    </source>
</reference>
<gene>
    <name evidence="5" type="ORF">AWR26_15965</name>
    <name evidence="6" type="ORF">SAMN05216286_1049</name>
</gene>
<evidence type="ECO:0000259" key="4">
    <source>
        <dbReference type="Pfam" id="PF18649"/>
    </source>
</evidence>
<evidence type="ECO:0000256" key="2">
    <source>
        <dbReference type="ARBA" id="ARBA00023186"/>
    </source>
</evidence>
<keyword evidence="7" id="KW-1185">Reference proteome</keyword>
<dbReference type="Proteomes" id="UP000182314">
    <property type="component" value="Unassembled WGS sequence"/>
</dbReference>
<evidence type="ECO:0000313" key="8">
    <source>
        <dbReference type="Proteomes" id="UP000182314"/>
    </source>
</evidence>
<feature type="signal peptide" evidence="3">
    <location>
        <begin position="1"/>
        <end position="20"/>
    </location>
</feature>
<keyword evidence="2" id="KW-0143">Chaperone</keyword>
<dbReference type="RefSeq" id="WP_064567365.1">
    <property type="nucleotide sequence ID" value="NZ_CP014007.2"/>
</dbReference>
<dbReference type="KEGG" id="kor:AWR26_15965"/>
<dbReference type="Gene3D" id="2.60.40.10">
    <property type="entry name" value="Immunoglobulins"/>
    <property type="match status" value="1"/>
</dbReference>
<dbReference type="EMBL" id="CP014007">
    <property type="protein sequence ID" value="ANI83579.1"/>
    <property type="molecule type" value="Genomic_DNA"/>
</dbReference>
<evidence type="ECO:0000313" key="7">
    <source>
        <dbReference type="Proteomes" id="UP000078227"/>
    </source>
</evidence>